<keyword evidence="3" id="KW-0813">Transport</keyword>
<comment type="subcellular location">
    <subcellularLocation>
        <location evidence="1">Membrane</location>
        <topology evidence="1">Multi-pass membrane protein</topology>
    </subcellularLocation>
</comment>
<evidence type="ECO:0000256" key="8">
    <source>
        <dbReference type="SAM" id="Phobius"/>
    </source>
</evidence>
<feature type="transmembrane region" description="Helical" evidence="8">
    <location>
        <begin position="428"/>
        <end position="459"/>
    </location>
</feature>
<evidence type="ECO:0000256" key="3">
    <source>
        <dbReference type="ARBA" id="ARBA00022448"/>
    </source>
</evidence>
<accession>A0A5N5TLI2</accession>
<evidence type="ECO:0000256" key="6">
    <source>
        <dbReference type="ARBA" id="ARBA00023136"/>
    </source>
</evidence>
<keyword evidence="6 8" id="KW-0472">Membrane</keyword>
<sequence>MACYWMSEAIPMAVTALIPAFAFPLFGVISSSEISLMYMKETNILFLGGLIVATAVEHCNLHKRIALFVILHVGQSPRRLMIGFMLTTMFLSMWISNTASTAMMVPIVDAILQELYKTIDMKKTEQSNEKEETLSKKDANSPQQSKRRLSLEFRKEKIKLEGIDNLAIEISEDDLKEKPNEIVISKVPSNSNFKAMKDMYYLAVAYGANIGGTGSLTGTGPNLVVKGVLDSSFSLPTGLNFGSWMAFNVPGMILCTVIGYFWLQFMFVGFGSKSKITETTPEKKERVKRLLRQQYNDLGIISFHEKTVLTIFISLVLLWLFREPGFIPGWAEIFKTYFPDIKIGDGPPAILAAFLLFVIPSQPNFWPSSKRQAGPSPSCITWSVVHEKVPWGIILLLGGGFAMAKACNESGLSIMIGEKLRVFDSFPVILSVLILSSCTAIATEVASNTATASIIMPILKELALKVCVNPLYLMLPAAVCCSYAFMLPVATPPNAIVFGAAEMSTKVMI</sequence>
<dbReference type="PANTHER" id="PTHR10283">
    <property type="entry name" value="SOLUTE CARRIER FAMILY 13 MEMBER"/>
    <property type="match status" value="1"/>
</dbReference>
<evidence type="ECO:0000313" key="9">
    <source>
        <dbReference type="EMBL" id="KAB7507033.1"/>
    </source>
</evidence>
<dbReference type="EMBL" id="SEYY01000532">
    <property type="protein sequence ID" value="KAB7507033.1"/>
    <property type="molecule type" value="Genomic_DNA"/>
</dbReference>
<dbReference type="GO" id="GO:0015137">
    <property type="term" value="F:citrate transmembrane transporter activity"/>
    <property type="evidence" value="ECO:0007669"/>
    <property type="project" value="TreeGrafter"/>
</dbReference>
<keyword evidence="4 8" id="KW-0812">Transmembrane</keyword>
<proteinExistence type="inferred from homology"/>
<feature type="compositionally biased region" description="Basic and acidic residues" evidence="7">
    <location>
        <begin position="126"/>
        <end position="139"/>
    </location>
</feature>
<name>A0A5N5TLI2_9CRUS</name>
<gene>
    <name evidence="9" type="primary">nac-1</name>
    <name evidence="9" type="ORF">Anas_00203</name>
</gene>
<dbReference type="Pfam" id="PF00939">
    <property type="entry name" value="Na_sulph_symp"/>
    <property type="match status" value="1"/>
</dbReference>
<feature type="transmembrane region" description="Helical" evidence="8">
    <location>
        <begin position="471"/>
        <end position="490"/>
    </location>
</feature>
<comment type="similarity">
    <text evidence="2">Belongs to the SLC13A/DASS transporter (TC 2.A.47) family. NADC subfamily.</text>
</comment>
<evidence type="ECO:0000256" key="4">
    <source>
        <dbReference type="ARBA" id="ARBA00022692"/>
    </source>
</evidence>
<feature type="region of interest" description="Disordered" evidence="7">
    <location>
        <begin position="126"/>
        <end position="147"/>
    </location>
</feature>
<feature type="transmembrane region" description="Helical" evidence="8">
    <location>
        <begin position="12"/>
        <end position="30"/>
    </location>
</feature>
<dbReference type="AlphaFoldDB" id="A0A5N5TLI2"/>
<dbReference type="Proteomes" id="UP000326759">
    <property type="component" value="Unassembled WGS sequence"/>
</dbReference>
<evidence type="ECO:0000256" key="5">
    <source>
        <dbReference type="ARBA" id="ARBA00022989"/>
    </source>
</evidence>
<dbReference type="GO" id="GO:0005886">
    <property type="term" value="C:plasma membrane"/>
    <property type="evidence" value="ECO:0007669"/>
    <property type="project" value="TreeGrafter"/>
</dbReference>
<comment type="caution">
    <text evidence="9">The sequence shown here is derived from an EMBL/GenBank/DDBJ whole genome shotgun (WGS) entry which is preliminary data.</text>
</comment>
<dbReference type="OrthoDB" id="6493944at2759"/>
<evidence type="ECO:0000256" key="7">
    <source>
        <dbReference type="SAM" id="MobiDB-lite"/>
    </source>
</evidence>
<evidence type="ECO:0000313" key="10">
    <source>
        <dbReference type="Proteomes" id="UP000326759"/>
    </source>
</evidence>
<dbReference type="InterPro" id="IPR001898">
    <property type="entry name" value="SLC13A/DASS"/>
</dbReference>
<dbReference type="GO" id="GO:0015141">
    <property type="term" value="F:succinate transmembrane transporter activity"/>
    <property type="evidence" value="ECO:0007669"/>
    <property type="project" value="TreeGrafter"/>
</dbReference>
<keyword evidence="5 8" id="KW-1133">Transmembrane helix</keyword>
<dbReference type="PANTHER" id="PTHR10283:SF82">
    <property type="entry name" value="SOLUTE CARRIER FAMILY 13 MEMBER 2"/>
    <property type="match status" value="1"/>
</dbReference>
<organism evidence="9 10">
    <name type="scientific">Armadillidium nasatum</name>
    <dbReference type="NCBI Taxonomy" id="96803"/>
    <lineage>
        <taxon>Eukaryota</taxon>
        <taxon>Metazoa</taxon>
        <taxon>Ecdysozoa</taxon>
        <taxon>Arthropoda</taxon>
        <taxon>Crustacea</taxon>
        <taxon>Multicrustacea</taxon>
        <taxon>Malacostraca</taxon>
        <taxon>Eumalacostraca</taxon>
        <taxon>Peracarida</taxon>
        <taxon>Isopoda</taxon>
        <taxon>Oniscidea</taxon>
        <taxon>Crinocheta</taxon>
        <taxon>Armadillidiidae</taxon>
        <taxon>Armadillidium</taxon>
    </lineage>
</organism>
<feature type="transmembrane region" description="Helical" evidence="8">
    <location>
        <begin position="241"/>
        <end position="263"/>
    </location>
</feature>
<reference evidence="9 10" key="1">
    <citation type="journal article" date="2019" name="PLoS Biol.">
        <title>Sex chromosomes control vertical transmission of feminizing Wolbachia symbionts in an isopod.</title>
        <authorList>
            <person name="Becking T."/>
            <person name="Chebbi M.A."/>
            <person name="Giraud I."/>
            <person name="Moumen B."/>
            <person name="Laverre T."/>
            <person name="Caubet Y."/>
            <person name="Peccoud J."/>
            <person name="Gilbert C."/>
            <person name="Cordaux R."/>
        </authorList>
    </citation>
    <scope>NUCLEOTIDE SEQUENCE [LARGE SCALE GENOMIC DNA]</scope>
    <source>
        <strain evidence="9">ANa2</strain>
        <tissue evidence="9">Whole body excluding digestive tract and cuticle</tissue>
    </source>
</reference>
<keyword evidence="10" id="KW-1185">Reference proteome</keyword>
<protein>
    <submittedName>
        <fullName evidence="9">Sodium-dependent low-affinity dicarboxylate transporter 1</fullName>
    </submittedName>
</protein>
<dbReference type="InterPro" id="IPR031312">
    <property type="entry name" value="Na/sul_symport_CS"/>
</dbReference>
<evidence type="ECO:0000256" key="2">
    <source>
        <dbReference type="ARBA" id="ARBA00006772"/>
    </source>
</evidence>
<feature type="transmembrane region" description="Helical" evidence="8">
    <location>
        <begin position="298"/>
        <end position="321"/>
    </location>
</feature>
<evidence type="ECO:0000256" key="1">
    <source>
        <dbReference type="ARBA" id="ARBA00004141"/>
    </source>
</evidence>
<dbReference type="PROSITE" id="PS01271">
    <property type="entry name" value="NA_SULFATE"/>
    <property type="match status" value="1"/>
</dbReference>
<feature type="transmembrane region" description="Helical" evidence="8">
    <location>
        <begin position="42"/>
        <end position="59"/>
    </location>
</feature>